<dbReference type="STRING" id="1330534.L323_14425"/>
<dbReference type="PATRIC" id="fig|1330534.3.peg.2861"/>
<accession>U4R0N0</accession>
<protein>
    <submittedName>
        <fullName evidence="1">Uncharacterized protein</fullName>
    </submittedName>
</protein>
<evidence type="ECO:0000313" key="2">
    <source>
        <dbReference type="Proteomes" id="UP000016860"/>
    </source>
</evidence>
<gene>
    <name evidence="1" type="ORF">L323_14425</name>
</gene>
<dbReference type="OrthoDB" id="2543325at2"/>
<proteinExistence type="predicted"/>
<dbReference type="EMBL" id="ATAY01000070">
    <property type="protein sequence ID" value="EPR10217.1"/>
    <property type="molecule type" value="Genomic_DNA"/>
</dbReference>
<evidence type="ECO:0000313" key="1">
    <source>
        <dbReference type="EMBL" id="EPR10217.1"/>
    </source>
</evidence>
<dbReference type="Proteomes" id="UP000016860">
    <property type="component" value="Unassembled WGS sequence"/>
</dbReference>
<dbReference type="RefSeq" id="WP_020816341.1">
    <property type="nucleotide sequence ID" value="NZ_ATAY01000070.1"/>
</dbReference>
<sequence length="391" mass="47186">MLNGMTEAEFQKNICNKVAPTTKWLHEFKHYHVFRCTALSTRDINKIFNITENNFAVLKCLSVNKLETYINEGLYYCPKCMEYGYHSMFHQLKFMENCFIHKNQALIKVDKKNYALFFSQRKPYKEIDVIPTIKDITLNRNFLLSEINNLHFELPDCIKVIDPNYKKYKFPKVSRMNESTNRLLFSIMFGGNTQIPVFEVPMQENDIEFEKLLKHYRSYYLSNFNLFRYQTGLFPSVYFAIYDYVQKILVDIPEKEIHKISFNLRYNQNILSEEGNKYISFLTASAFLCSVNDENFYRLKRVWSYDKNYENMAYYIDLSNLEEEILTHSPIRYHYIYTLLFQRIADLVYKQIQEQFYLTYENNPLWYEYDLKIPQYVVTLENDVFKVYECV</sequence>
<comment type="caution">
    <text evidence="1">The sequence shown here is derived from an EMBL/GenBank/DDBJ whole genome shotgun (WGS) entry which is preliminary data.</text>
</comment>
<reference evidence="1 2" key="1">
    <citation type="journal article" date="2013" name="Genome Announc.">
        <title>Draft Genome Sequence of the Cellulolytic Bacterium Clostridium papyrosolvens C7 (ATCC 700395).</title>
        <authorList>
            <person name="Zepeda V."/>
            <person name="Dassa B."/>
            <person name="Borovok I."/>
            <person name="Lamed R."/>
            <person name="Bayer E.A."/>
            <person name="Cate J.H."/>
        </authorList>
    </citation>
    <scope>NUCLEOTIDE SEQUENCE [LARGE SCALE GENOMIC DNA]</scope>
    <source>
        <strain evidence="1 2">C7</strain>
    </source>
</reference>
<name>U4R0N0_9FIRM</name>
<dbReference type="AlphaFoldDB" id="U4R0N0"/>
<organism evidence="1 2">
    <name type="scientific">Ruminiclostridium papyrosolvens C7</name>
    <dbReference type="NCBI Taxonomy" id="1330534"/>
    <lineage>
        <taxon>Bacteria</taxon>
        <taxon>Bacillati</taxon>
        <taxon>Bacillota</taxon>
        <taxon>Clostridia</taxon>
        <taxon>Eubacteriales</taxon>
        <taxon>Oscillospiraceae</taxon>
        <taxon>Ruminiclostridium</taxon>
    </lineage>
</organism>